<dbReference type="NCBIfam" id="NF005710">
    <property type="entry name" value="PRK07522.1"/>
    <property type="match status" value="1"/>
</dbReference>
<dbReference type="PROSITE" id="PS00758">
    <property type="entry name" value="ARGE_DAPE_CPG2_1"/>
    <property type="match status" value="1"/>
</dbReference>
<evidence type="ECO:0000256" key="5">
    <source>
        <dbReference type="ARBA" id="ARBA00022605"/>
    </source>
</evidence>
<evidence type="ECO:0000313" key="12">
    <source>
        <dbReference type="Proteomes" id="UP001524547"/>
    </source>
</evidence>
<keyword evidence="8" id="KW-0862">Zinc</keyword>
<evidence type="ECO:0000256" key="9">
    <source>
        <dbReference type="ARBA" id="ARBA00023285"/>
    </source>
</evidence>
<accession>A0ABT1VYL3</accession>
<dbReference type="InterPro" id="IPR050072">
    <property type="entry name" value="Peptidase_M20A"/>
</dbReference>
<comment type="caution">
    <text evidence="11">The sequence shown here is derived from an EMBL/GenBank/DDBJ whole genome shotgun (WGS) entry which is preliminary data.</text>
</comment>
<dbReference type="NCBIfam" id="TIGR01892">
    <property type="entry name" value="AcOrn-deacetyl"/>
    <property type="match status" value="1"/>
</dbReference>
<dbReference type="Gene3D" id="3.40.630.10">
    <property type="entry name" value="Zn peptidases"/>
    <property type="match status" value="1"/>
</dbReference>
<sequence>MPDARRLSTIDILERLVSFDTTSCESNLPLIDWISGYLTAHGVPFRLSHDPTGLKANLHATIGPGLAGGIALSGHVDTVPVDGQRWNSDPFALRLADGRAYARGACDMKGFVASCLAAVPDIVAMDLRRPLHLFVSYDEEVDCGGARVLMEQARSDGSMPALCIVGEPSGMQPIVAHKGRLAVRVEVKGRPGHSSRPAEGVNAIHAAAEAIGWIGREAARLEREGRRVEGFLPAHSTIHVGLISGGTILNIIPEDASFEMEWRTVPGDDAFAELDRLRRHAAETIEPAMRHVSPEAGFRFLPLNELPPLAIEEDHPLVDLVRQCGGANATGKVGYGTEAGIFQQNGIASIVCGPGDIAQAHQPDEWIALDQLAACDRFVRRVADTLTRAA</sequence>
<evidence type="ECO:0000259" key="10">
    <source>
        <dbReference type="Pfam" id="PF07687"/>
    </source>
</evidence>
<dbReference type="InterPro" id="IPR036264">
    <property type="entry name" value="Bact_exopeptidase_dim_dom"/>
</dbReference>
<dbReference type="InterPro" id="IPR001261">
    <property type="entry name" value="ArgE/DapE_CS"/>
</dbReference>
<dbReference type="InterPro" id="IPR002933">
    <property type="entry name" value="Peptidase_M20"/>
</dbReference>
<protein>
    <submittedName>
        <fullName evidence="11">Acetylornithine deacetylase</fullName>
        <ecNumber evidence="11">3.5.1.16</ecNumber>
    </submittedName>
</protein>
<dbReference type="GO" id="GO:0008777">
    <property type="term" value="F:acetylornithine deacetylase activity"/>
    <property type="evidence" value="ECO:0007669"/>
    <property type="project" value="UniProtKB-EC"/>
</dbReference>
<proteinExistence type="inferred from homology"/>
<gene>
    <name evidence="11" type="primary">argE</name>
    <name evidence="11" type="ORF">NFI88_11335</name>
</gene>
<keyword evidence="7 11" id="KW-0378">Hydrolase</keyword>
<evidence type="ECO:0000256" key="8">
    <source>
        <dbReference type="ARBA" id="ARBA00022833"/>
    </source>
</evidence>
<dbReference type="Pfam" id="PF01546">
    <property type="entry name" value="Peptidase_M20"/>
    <property type="match status" value="1"/>
</dbReference>
<evidence type="ECO:0000256" key="2">
    <source>
        <dbReference type="ARBA" id="ARBA00005691"/>
    </source>
</evidence>
<dbReference type="SUPFAM" id="SSF55031">
    <property type="entry name" value="Bacterial exopeptidase dimerisation domain"/>
    <property type="match status" value="1"/>
</dbReference>
<dbReference type="PANTHER" id="PTHR43808">
    <property type="entry name" value="ACETYLORNITHINE DEACETYLASE"/>
    <property type="match status" value="1"/>
</dbReference>
<dbReference type="EC" id="3.5.1.16" evidence="11"/>
<keyword evidence="9" id="KW-0170">Cobalt</keyword>
<keyword evidence="12" id="KW-1185">Reference proteome</keyword>
<reference evidence="11 12" key="1">
    <citation type="submission" date="2022-06" db="EMBL/GenBank/DDBJ databases">
        <title>Rhizosaccharibacter gen. nov. sp. nov. KSS12, endophytic bacteria isolated from sugarcane.</title>
        <authorList>
            <person name="Pitiwittayakul N."/>
        </authorList>
    </citation>
    <scope>NUCLEOTIDE SEQUENCE [LARGE SCALE GENOMIC DNA]</scope>
    <source>
        <strain evidence="11 12">KSS12</strain>
    </source>
</reference>
<dbReference type="RefSeq" id="WP_422920169.1">
    <property type="nucleotide sequence ID" value="NZ_JAMZEJ010000006.1"/>
</dbReference>
<keyword evidence="3" id="KW-0963">Cytoplasm</keyword>
<dbReference type="InterPro" id="IPR010169">
    <property type="entry name" value="AcOrn-deacetyl"/>
</dbReference>
<dbReference type="Pfam" id="PF07687">
    <property type="entry name" value="M20_dimer"/>
    <property type="match status" value="1"/>
</dbReference>
<dbReference type="SUPFAM" id="SSF53187">
    <property type="entry name" value="Zn-dependent exopeptidases"/>
    <property type="match status" value="1"/>
</dbReference>
<organism evidence="11 12">
    <name type="scientific">Rhizosaccharibacter radicis</name>
    <dbReference type="NCBI Taxonomy" id="2782605"/>
    <lineage>
        <taxon>Bacteria</taxon>
        <taxon>Pseudomonadati</taxon>
        <taxon>Pseudomonadota</taxon>
        <taxon>Alphaproteobacteria</taxon>
        <taxon>Acetobacterales</taxon>
        <taxon>Acetobacteraceae</taxon>
        <taxon>Rhizosaccharibacter</taxon>
    </lineage>
</organism>
<dbReference type="InterPro" id="IPR011650">
    <property type="entry name" value="Peptidase_M20_dimer"/>
</dbReference>
<keyword evidence="6" id="KW-0479">Metal-binding</keyword>
<feature type="domain" description="Peptidase M20 dimerisation" evidence="10">
    <location>
        <begin position="175"/>
        <end position="284"/>
    </location>
</feature>
<evidence type="ECO:0000256" key="3">
    <source>
        <dbReference type="ARBA" id="ARBA00022490"/>
    </source>
</evidence>
<keyword evidence="4" id="KW-0055">Arginine biosynthesis</keyword>
<evidence type="ECO:0000256" key="6">
    <source>
        <dbReference type="ARBA" id="ARBA00022723"/>
    </source>
</evidence>
<dbReference type="Gene3D" id="3.30.70.360">
    <property type="match status" value="1"/>
</dbReference>
<evidence type="ECO:0000256" key="1">
    <source>
        <dbReference type="ARBA" id="ARBA00001947"/>
    </source>
</evidence>
<comment type="similarity">
    <text evidence="2">Belongs to the peptidase M20A family. ArgE subfamily.</text>
</comment>
<evidence type="ECO:0000256" key="4">
    <source>
        <dbReference type="ARBA" id="ARBA00022571"/>
    </source>
</evidence>
<dbReference type="PANTHER" id="PTHR43808:SF31">
    <property type="entry name" value="N-ACETYL-L-CITRULLINE DEACETYLASE"/>
    <property type="match status" value="1"/>
</dbReference>
<dbReference type="Proteomes" id="UP001524547">
    <property type="component" value="Unassembled WGS sequence"/>
</dbReference>
<evidence type="ECO:0000256" key="7">
    <source>
        <dbReference type="ARBA" id="ARBA00022801"/>
    </source>
</evidence>
<dbReference type="CDD" id="cd03894">
    <property type="entry name" value="M20_ArgE"/>
    <property type="match status" value="1"/>
</dbReference>
<name>A0ABT1VYL3_9PROT</name>
<keyword evidence="5" id="KW-0028">Amino-acid biosynthesis</keyword>
<comment type="cofactor">
    <cofactor evidence="1">
        <name>Zn(2+)</name>
        <dbReference type="ChEBI" id="CHEBI:29105"/>
    </cofactor>
</comment>
<dbReference type="EMBL" id="JAMZEJ010000006">
    <property type="protein sequence ID" value="MCQ8241429.1"/>
    <property type="molecule type" value="Genomic_DNA"/>
</dbReference>
<evidence type="ECO:0000313" key="11">
    <source>
        <dbReference type="EMBL" id="MCQ8241429.1"/>
    </source>
</evidence>